<dbReference type="GO" id="GO:0004190">
    <property type="term" value="F:aspartic-type endopeptidase activity"/>
    <property type="evidence" value="ECO:0007669"/>
    <property type="project" value="InterPro"/>
</dbReference>
<reference evidence="4 6" key="2">
    <citation type="submission" date="2018-11" db="EMBL/GenBank/DDBJ databases">
        <title>Draft genome sequences of potential pathogenic Clostridium perfringens from environmental surface water in the North West Province, South Africa.</title>
        <authorList>
            <person name="Fourie J.C.J."/>
            <person name="Sanko T.J."/>
            <person name="Bezuidenhout C."/>
            <person name="Mienie C."/>
            <person name="Adeleke R."/>
        </authorList>
    </citation>
    <scope>NUCLEOTIDE SEQUENCE [LARGE SCALE GENOMIC DNA]</scope>
    <source>
        <strain evidence="4 6">SC4-C13</strain>
    </source>
</reference>
<protein>
    <submittedName>
        <fullName evidence="2">Peptidase A8</fullName>
    </submittedName>
    <submittedName>
        <fullName evidence="3">Signal peptidase II</fullName>
    </submittedName>
</protein>
<accession>A0A127EEA6</accession>
<evidence type="ECO:0000256" key="1">
    <source>
        <dbReference type="SAM" id="Phobius"/>
    </source>
</evidence>
<organism evidence="2 5">
    <name type="scientific">Clostridium perfringens</name>
    <dbReference type="NCBI Taxonomy" id="1502"/>
    <lineage>
        <taxon>Bacteria</taxon>
        <taxon>Bacillati</taxon>
        <taxon>Bacillota</taxon>
        <taxon>Clostridia</taxon>
        <taxon>Eubacteriales</taxon>
        <taxon>Clostridiaceae</taxon>
        <taxon>Clostridium</taxon>
    </lineage>
</organism>
<dbReference type="OrthoDB" id="1653128at2"/>
<feature type="transmembrane region" description="Helical" evidence="1">
    <location>
        <begin position="68"/>
        <end position="86"/>
    </location>
</feature>
<proteinExistence type="predicted"/>
<name>A0A127EEA6_CLOPF</name>
<evidence type="ECO:0000313" key="5">
    <source>
        <dbReference type="Proteomes" id="UP000070260"/>
    </source>
</evidence>
<evidence type="ECO:0000313" key="4">
    <source>
        <dbReference type="EMBL" id="RQN22646.1"/>
    </source>
</evidence>
<keyword evidence="1" id="KW-0812">Transmembrane</keyword>
<dbReference type="Proteomes" id="UP000070260">
    <property type="component" value="Chromosome"/>
</dbReference>
<keyword evidence="1" id="KW-0472">Membrane</keyword>
<dbReference type="Proteomes" id="UP000273641">
    <property type="component" value="Unassembled WGS sequence"/>
</dbReference>
<evidence type="ECO:0000313" key="3">
    <source>
        <dbReference type="EMBL" id="MDZ5010076.1"/>
    </source>
</evidence>
<sequence>MNKKKWVTIGILPIMWLIYFLFEFLTGRIEKNSETLMMLFLIIPFALVGYLVYVLVNKYKDGFSKKTLLWIFMILMILDQGIKFIIHKWFFNDHFNIIGDFLTFQPIINTDGSWLNVRFGTGLDFGFLIILNLIALIIFFECYRYYVHNGHKDFNADMCIVFIMAGALCSLIDKVFYGGSLDFIGISNLFIADFKDIYINLAILFFILCIYFNDYWKDDSTSTLKDDLASVKRFFIFAKNDLLVNILKLKK</sequence>
<feature type="transmembrane region" description="Helical" evidence="1">
    <location>
        <begin position="37"/>
        <end position="56"/>
    </location>
</feature>
<dbReference type="EMBL" id="CP010994">
    <property type="protein sequence ID" value="AMN34288.1"/>
    <property type="molecule type" value="Genomic_DNA"/>
</dbReference>
<dbReference type="Proteomes" id="UP001292368">
    <property type="component" value="Unassembled WGS sequence"/>
</dbReference>
<dbReference type="GO" id="GO:0006508">
    <property type="term" value="P:proteolysis"/>
    <property type="evidence" value="ECO:0007669"/>
    <property type="project" value="InterPro"/>
</dbReference>
<dbReference type="EMBL" id="WNVM01000021">
    <property type="protein sequence ID" value="MDZ5010076.1"/>
    <property type="molecule type" value="Genomic_DNA"/>
</dbReference>
<feature type="transmembrane region" description="Helical" evidence="1">
    <location>
        <begin position="125"/>
        <end position="146"/>
    </location>
</feature>
<reference evidence="3" key="3">
    <citation type="submission" date="2019-11" db="EMBL/GenBank/DDBJ databases">
        <title>Characterization of Clostridium perfringens isolates from swine manure treated agricultural soils.</title>
        <authorList>
            <person name="Wushke S.T."/>
        </authorList>
    </citation>
    <scope>NUCLEOTIDE SEQUENCE</scope>
    <source>
        <strain evidence="3">V2</strain>
    </source>
</reference>
<dbReference type="PATRIC" id="fig|1502.176.peg.64"/>
<dbReference type="Pfam" id="PF01252">
    <property type="entry name" value="Peptidase_A8"/>
    <property type="match status" value="1"/>
</dbReference>
<dbReference type="RefSeq" id="WP_003466669.1">
    <property type="nucleotide sequence ID" value="NZ_CABHIS010000013.1"/>
</dbReference>
<feature type="transmembrane region" description="Helical" evidence="1">
    <location>
        <begin position="158"/>
        <end position="177"/>
    </location>
</feature>
<gene>
    <name evidence="4" type="ORF">EHZ11_15380</name>
    <name evidence="3" type="ORF">GNF77_14295</name>
    <name evidence="2" type="ORF">JFP838_00390</name>
</gene>
<evidence type="ECO:0000313" key="2">
    <source>
        <dbReference type="EMBL" id="AMN34288.1"/>
    </source>
</evidence>
<dbReference type="EMBL" id="RQNR01000023">
    <property type="protein sequence ID" value="RQN22646.1"/>
    <property type="molecule type" value="Genomic_DNA"/>
</dbReference>
<feature type="transmembrane region" description="Helical" evidence="1">
    <location>
        <begin position="7"/>
        <end position="25"/>
    </location>
</feature>
<dbReference type="GO" id="GO:0016020">
    <property type="term" value="C:membrane"/>
    <property type="evidence" value="ECO:0007669"/>
    <property type="project" value="InterPro"/>
</dbReference>
<reference evidence="2 5" key="1">
    <citation type="journal article" date="2016" name="PLoS ONE">
        <title>Plasmid Characterization and Chromosome Analysis of Two netF+ Clostridium perfringens Isolates Associated with Foal and Canine Necrotizing Enteritis.</title>
        <authorList>
            <person name="Mehdizadeh Gohari I."/>
            <person name="Kropinski A.M."/>
            <person name="Weese S.J."/>
            <person name="Parreira V.R."/>
            <person name="Whitehead A.E."/>
            <person name="Boerlin P."/>
            <person name="Prescott J.F."/>
        </authorList>
    </citation>
    <scope>NUCLEOTIDE SEQUENCE [LARGE SCALE GENOMIC DNA]</scope>
    <source>
        <strain evidence="2 5">JP838</strain>
    </source>
</reference>
<keyword evidence="1" id="KW-1133">Transmembrane helix</keyword>
<dbReference type="InterPro" id="IPR001872">
    <property type="entry name" value="Peptidase_A8"/>
</dbReference>
<dbReference type="AlphaFoldDB" id="A0A127EEA6"/>
<feature type="transmembrane region" description="Helical" evidence="1">
    <location>
        <begin position="197"/>
        <end position="216"/>
    </location>
</feature>
<evidence type="ECO:0000313" key="6">
    <source>
        <dbReference type="Proteomes" id="UP000273641"/>
    </source>
</evidence>